<evidence type="ECO:0000313" key="2">
    <source>
        <dbReference type="Proteomes" id="UP000184292"/>
    </source>
</evidence>
<dbReference type="AlphaFoldDB" id="A0A1M6DQJ2"/>
<name>A0A1M6DQJ2_9RHOB</name>
<evidence type="ECO:0000313" key="1">
    <source>
        <dbReference type="EMBL" id="SHI75465.1"/>
    </source>
</evidence>
<organism evidence="1 2">
    <name type="scientific">Wenxinia saemankumensis</name>
    <dbReference type="NCBI Taxonomy" id="1447782"/>
    <lineage>
        <taxon>Bacteria</taxon>
        <taxon>Pseudomonadati</taxon>
        <taxon>Pseudomonadota</taxon>
        <taxon>Alphaproteobacteria</taxon>
        <taxon>Rhodobacterales</taxon>
        <taxon>Roseobacteraceae</taxon>
        <taxon>Wenxinia</taxon>
    </lineage>
</organism>
<proteinExistence type="predicted"/>
<accession>A0A1M6DQJ2</accession>
<gene>
    <name evidence="1" type="ORF">SAMN05444417_1549</name>
</gene>
<dbReference type="EMBL" id="FQYO01000003">
    <property type="protein sequence ID" value="SHI75465.1"/>
    <property type="molecule type" value="Genomic_DNA"/>
</dbReference>
<dbReference type="Proteomes" id="UP000184292">
    <property type="component" value="Unassembled WGS sequence"/>
</dbReference>
<keyword evidence="2" id="KW-1185">Reference proteome</keyword>
<protein>
    <submittedName>
        <fullName evidence="1">Uncharacterized protein</fullName>
    </submittedName>
</protein>
<dbReference type="STRING" id="1447782.SAMN05444417_1549"/>
<reference evidence="1 2" key="1">
    <citation type="submission" date="2016-11" db="EMBL/GenBank/DDBJ databases">
        <authorList>
            <person name="Jaros S."/>
            <person name="Januszkiewicz K."/>
            <person name="Wedrychowicz H."/>
        </authorList>
    </citation>
    <scope>NUCLEOTIDE SEQUENCE [LARGE SCALE GENOMIC DNA]</scope>
    <source>
        <strain evidence="1 2">DSM 100565</strain>
    </source>
</reference>
<dbReference type="RefSeq" id="WP_073327864.1">
    <property type="nucleotide sequence ID" value="NZ_FQYO01000003.1"/>
</dbReference>
<sequence>MPLDRVALADVLLSLKKSVETVRHDLLAREGVILEGFIRTEMDPALLRELQSADILTQILDDIARILGACAGDLPKDGPSIGADILLCSIRLEKVRAAMLGEHLHVPASAGVELF</sequence>